<evidence type="ECO:0000313" key="2">
    <source>
        <dbReference type="Proteomes" id="UP000318288"/>
    </source>
</evidence>
<dbReference type="RefSeq" id="WP_146458948.1">
    <property type="nucleotide sequence ID" value="NZ_SJPW01000004.1"/>
</dbReference>
<protein>
    <submittedName>
        <fullName evidence="1">Uncharacterized protein</fullName>
    </submittedName>
</protein>
<organism evidence="1 2">
    <name type="scientific">Rubripirellula tenax</name>
    <dbReference type="NCBI Taxonomy" id="2528015"/>
    <lineage>
        <taxon>Bacteria</taxon>
        <taxon>Pseudomonadati</taxon>
        <taxon>Planctomycetota</taxon>
        <taxon>Planctomycetia</taxon>
        <taxon>Pirellulales</taxon>
        <taxon>Pirellulaceae</taxon>
        <taxon>Rubripirellula</taxon>
    </lineage>
</organism>
<keyword evidence="2" id="KW-1185">Reference proteome</keyword>
<proteinExistence type="predicted"/>
<reference evidence="1 2" key="1">
    <citation type="submission" date="2019-02" db="EMBL/GenBank/DDBJ databases">
        <title>Deep-cultivation of Planctomycetes and their phenomic and genomic characterization uncovers novel biology.</title>
        <authorList>
            <person name="Wiegand S."/>
            <person name="Jogler M."/>
            <person name="Boedeker C."/>
            <person name="Pinto D."/>
            <person name="Vollmers J."/>
            <person name="Rivas-Marin E."/>
            <person name="Kohn T."/>
            <person name="Peeters S.H."/>
            <person name="Heuer A."/>
            <person name="Rast P."/>
            <person name="Oberbeckmann S."/>
            <person name="Bunk B."/>
            <person name="Jeske O."/>
            <person name="Meyerdierks A."/>
            <person name="Storesund J.E."/>
            <person name="Kallscheuer N."/>
            <person name="Luecker S."/>
            <person name="Lage O.M."/>
            <person name="Pohl T."/>
            <person name="Merkel B.J."/>
            <person name="Hornburger P."/>
            <person name="Mueller R.-W."/>
            <person name="Bruemmer F."/>
            <person name="Labrenz M."/>
            <person name="Spormann A.M."/>
            <person name="Op Den Camp H."/>
            <person name="Overmann J."/>
            <person name="Amann R."/>
            <person name="Jetten M.S.M."/>
            <person name="Mascher T."/>
            <person name="Medema M.H."/>
            <person name="Devos D.P."/>
            <person name="Kaster A.-K."/>
            <person name="Ovreas L."/>
            <person name="Rohde M."/>
            <person name="Galperin M.Y."/>
            <person name="Jogler C."/>
        </authorList>
    </citation>
    <scope>NUCLEOTIDE SEQUENCE [LARGE SCALE GENOMIC DNA]</scope>
    <source>
        <strain evidence="1 2">Poly51</strain>
    </source>
</reference>
<dbReference type="EMBL" id="SJPW01000004">
    <property type="protein sequence ID" value="TWU54795.1"/>
    <property type="molecule type" value="Genomic_DNA"/>
</dbReference>
<name>A0A5C6F164_9BACT</name>
<evidence type="ECO:0000313" key="1">
    <source>
        <dbReference type="EMBL" id="TWU54795.1"/>
    </source>
</evidence>
<comment type="caution">
    <text evidence="1">The sequence shown here is derived from an EMBL/GenBank/DDBJ whole genome shotgun (WGS) entry which is preliminary data.</text>
</comment>
<dbReference type="AlphaFoldDB" id="A0A5C6F164"/>
<sequence>MGILRHPDYPKFDCRLSQKANTKRATFTFALSSLIAQAVESIEATGIPSVDRPPEGKVKRIYTLTCLTLDDGRKVFDLFRDHLAGFPGFVGKLMFEVTTRHLRNPDDADVLPIMLSDDVAAFLSEYGAKKKTPSRTMAGG</sequence>
<dbReference type="Proteomes" id="UP000318288">
    <property type="component" value="Unassembled WGS sequence"/>
</dbReference>
<gene>
    <name evidence="1" type="ORF">Poly51_35140</name>
</gene>
<accession>A0A5C6F164</accession>